<keyword evidence="2" id="KW-1185">Reference proteome</keyword>
<proteinExistence type="predicted"/>
<gene>
    <name evidence="1" type="ORF">SAMN05660841_01657</name>
</gene>
<name>A0A1T5CYQ4_9SPHI</name>
<evidence type="ECO:0000313" key="1">
    <source>
        <dbReference type="EMBL" id="SKB64497.1"/>
    </source>
</evidence>
<dbReference type="STRING" id="1513896.SAMN05660841_01657"/>
<organism evidence="1 2">
    <name type="scientific">Sphingobacterium nematocida</name>
    <dbReference type="NCBI Taxonomy" id="1513896"/>
    <lineage>
        <taxon>Bacteria</taxon>
        <taxon>Pseudomonadati</taxon>
        <taxon>Bacteroidota</taxon>
        <taxon>Sphingobacteriia</taxon>
        <taxon>Sphingobacteriales</taxon>
        <taxon>Sphingobacteriaceae</taxon>
        <taxon>Sphingobacterium</taxon>
    </lineage>
</organism>
<protein>
    <submittedName>
        <fullName evidence="1">Uncharacterized protein</fullName>
    </submittedName>
</protein>
<sequence>MNILQSTLLLALVPLALSNCNQKKVKENNTTTTEQSQSDTRLVAGNYVTADYDKRSEGYDWVGVMVQNRNDSTVVIQVRSRADRKKPTCTLDTEANKVKDGVYQASLQGKKVIFTFNDSTLTINPEAPQDEAILHFYCSGGASIAGNYKKIMTPLDSTQLEKLPNN</sequence>
<reference evidence="2" key="1">
    <citation type="submission" date="2017-02" db="EMBL/GenBank/DDBJ databases">
        <authorList>
            <person name="Varghese N."/>
            <person name="Submissions S."/>
        </authorList>
    </citation>
    <scope>NUCLEOTIDE SEQUENCE [LARGE SCALE GENOMIC DNA]</scope>
    <source>
        <strain evidence="2">DSM 24091</strain>
    </source>
</reference>
<dbReference type="RefSeq" id="WP_079642613.1">
    <property type="nucleotide sequence ID" value="NZ_FUZF01000005.1"/>
</dbReference>
<dbReference type="AlphaFoldDB" id="A0A1T5CYQ4"/>
<accession>A0A1T5CYQ4</accession>
<evidence type="ECO:0000313" key="2">
    <source>
        <dbReference type="Proteomes" id="UP000190150"/>
    </source>
</evidence>
<dbReference type="EMBL" id="FUZF01000005">
    <property type="protein sequence ID" value="SKB64497.1"/>
    <property type="molecule type" value="Genomic_DNA"/>
</dbReference>
<dbReference type="OrthoDB" id="946181at2"/>
<dbReference type="Proteomes" id="UP000190150">
    <property type="component" value="Unassembled WGS sequence"/>
</dbReference>